<protein>
    <recommendedName>
        <fullName evidence="1">Peptidase S1 domain-containing protein</fullName>
    </recommendedName>
</protein>
<dbReference type="EMBL" id="JOJR01000294">
    <property type="protein sequence ID" value="RCN40276.1"/>
    <property type="molecule type" value="Genomic_DNA"/>
</dbReference>
<proteinExistence type="predicted"/>
<evidence type="ECO:0000259" key="1">
    <source>
        <dbReference type="Pfam" id="PF00089"/>
    </source>
</evidence>
<dbReference type="STRING" id="29170.A0A368G766"/>
<dbReference type="InterPro" id="IPR043504">
    <property type="entry name" value="Peptidase_S1_PA_chymotrypsin"/>
</dbReference>
<accession>A0A368G766</accession>
<keyword evidence="3" id="KW-1185">Reference proteome</keyword>
<organism evidence="2 3">
    <name type="scientific">Ancylostoma caninum</name>
    <name type="common">Dog hookworm</name>
    <dbReference type="NCBI Taxonomy" id="29170"/>
    <lineage>
        <taxon>Eukaryota</taxon>
        <taxon>Metazoa</taxon>
        <taxon>Ecdysozoa</taxon>
        <taxon>Nematoda</taxon>
        <taxon>Chromadorea</taxon>
        <taxon>Rhabditida</taxon>
        <taxon>Rhabditina</taxon>
        <taxon>Rhabditomorpha</taxon>
        <taxon>Strongyloidea</taxon>
        <taxon>Ancylostomatidae</taxon>
        <taxon>Ancylostomatinae</taxon>
        <taxon>Ancylostoma</taxon>
    </lineage>
</organism>
<dbReference type="Gene3D" id="2.40.10.10">
    <property type="entry name" value="Trypsin-like serine proteases"/>
    <property type="match status" value="1"/>
</dbReference>
<dbReference type="Proteomes" id="UP000252519">
    <property type="component" value="Unassembled WGS sequence"/>
</dbReference>
<dbReference type="OrthoDB" id="60866at2759"/>
<dbReference type="InterPro" id="IPR001254">
    <property type="entry name" value="Trypsin_dom"/>
</dbReference>
<comment type="caution">
    <text evidence="2">The sequence shown here is derived from an EMBL/GenBank/DDBJ whole genome shotgun (WGS) entry which is preliminary data.</text>
</comment>
<feature type="domain" description="Peptidase S1" evidence="1">
    <location>
        <begin position="17"/>
        <end position="114"/>
    </location>
</feature>
<sequence>MTISIETCPGRNCRKHYAARYVFVHPLYSKCKSANDIAIIELDGEATGVSPICLAEESEKISGSAWTFGVKMDAEPHRMDIVKDLLLELKLTAWREKDGKIKTRDKGTTLCGGKHGAPLFQYNRAGQATLFGAFVDRDLDCSRSSKGNKAITGSFTDVRKHLDWICNLTGVCPLKKATSTAKRLFERDLGGRGYCAVGFTLSRDKSVANKGKCKVKRDDRKH</sequence>
<evidence type="ECO:0000313" key="3">
    <source>
        <dbReference type="Proteomes" id="UP000252519"/>
    </source>
</evidence>
<evidence type="ECO:0000313" key="2">
    <source>
        <dbReference type="EMBL" id="RCN40276.1"/>
    </source>
</evidence>
<dbReference type="PANTHER" id="PTHR24260:SF136">
    <property type="entry name" value="GH08193P-RELATED"/>
    <property type="match status" value="1"/>
</dbReference>
<dbReference type="InterPro" id="IPR051333">
    <property type="entry name" value="CLIP_Serine_Protease"/>
</dbReference>
<dbReference type="PANTHER" id="PTHR24260">
    <property type="match status" value="1"/>
</dbReference>
<dbReference type="InterPro" id="IPR009003">
    <property type="entry name" value="Peptidase_S1_PA"/>
</dbReference>
<dbReference type="AlphaFoldDB" id="A0A368G766"/>
<name>A0A368G766_ANCCA</name>
<dbReference type="Pfam" id="PF00089">
    <property type="entry name" value="Trypsin"/>
    <property type="match status" value="1"/>
</dbReference>
<dbReference type="GO" id="GO:0006508">
    <property type="term" value="P:proteolysis"/>
    <property type="evidence" value="ECO:0007669"/>
    <property type="project" value="InterPro"/>
</dbReference>
<dbReference type="SUPFAM" id="SSF50494">
    <property type="entry name" value="Trypsin-like serine proteases"/>
    <property type="match status" value="1"/>
</dbReference>
<reference evidence="2 3" key="1">
    <citation type="submission" date="2014-10" db="EMBL/GenBank/DDBJ databases">
        <title>Draft genome of the hookworm Ancylostoma caninum.</title>
        <authorList>
            <person name="Mitreva M."/>
        </authorList>
    </citation>
    <scope>NUCLEOTIDE SEQUENCE [LARGE SCALE GENOMIC DNA]</scope>
    <source>
        <strain evidence="2 3">Baltimore</strain>
    </source>
</reference>
<gene>
    <name evidence="2" type="ORF">ANCCAN_13808</name>
</gene>
<dbReference type="GO" id="GO:0004252">
    <property type="term" value="F:serine-type endopeptidase activity"/>
    <property type="evidence" value="ECO:0007669"/>
    <property type="project" value="InterPro"/>
</dbReference>